<organism evidence="4">
    <name type="scientific">Brachypodium distachyon</name>
    <name type="common">Purple false brome</name>
    <name type="synonym">Trachynia distachya</name>
    <dbReference type="NCBI Taxonomy" id="15368"/>
    <lineage>
        <taxon>Eukaryota</taxon>
        <taxon>Viridiplantae</taxon>
        <taxon>Streptophyta</taxon>
        <taxon>Embryophyta</taxon>
        <taxon>Tracheophyta</taxon>
        <taxon>Spermatophyta</taxon>
        <taxon>Magnoliopsida</taxon>
        <taxon>Liliopsida</taxon>
        <taxon>Poales</taxon>
        <taxon>Poaceae</taxon>
        <taxon>BOP clade</taxon>
        <taxon>Pooideae</taxon>
        <taxon>Stipodae</taxon>
        <taxon>Brachypodieae</taxon>
        <taxon>Brachypodium</taxon>
    </lineage>
</organism>
<evidence type="ECO:0000313" key="6">
    <source>
        <dbReference type="Proteomes" id="UP000008810"/>
    </source>
</evidence>
<dbReference type="GO" id="GO:0032040">
    <property type="term" value="C:small-subunit processome"/>
    <property type="evidence" value="ECO:0000318"/>
    <property type="project" value="GO_Central"/>
</dbReference>
<dbReference type="GO" id="GO:0030686">
    <property type="term" value="C:90S preribosome"/>
    <property type="evidence" value="ECO:0000318"/>
    <property type="project" value="GO_Central"/>
</dbReference>
<dbReference type="Pfam" id="PF20416">
    <property type="entry name" value="UTP20"/>
    <property type="match status" value="1"/>
</dbReference>
<dbReference type="GO" id="GO:0005730">
    <property type="term" value="C:nucleolus"/>
    <property type="evidence" value="ECO:0000318"/>
    <property type="project" value="GO_Central"/>
</dbReference>
<dbReference type="InterPro" id="IPR016024">
    <property type="entry name" value="ARM-type_fold"/>
</dbReference>
<dbReference type="Pfam" id="PF23099">
    <property type="entry name" value="UTP20_C"/>
    <property type="match status" value="1"/>
</dbReference>
<protein>
    <submittedName>
        <fullName evidence="4 5">Uncharacterized protein</fullName>
    </submittedName>
</protein>
<reference evidence="4 5" key="1">
    <citation type="journal article" date="2010" name="Nature">
        <title>Genome sequencing and analysis of the model grass Brachypodium distachyon.</title>
        <authorList>
            <consortium name="International Brachypodium Initiative"/>
        </authorList>
    </citation>
    <scope>NUCLEOTIDE SEQUENCE [LARGE SCALE GENOMIC DNA]</scope>
    <source>
        <strain evidence="4 5">Bd21</strain>
    </source>
</reference>
<evidence type="ECO:0000259" key="2">
    <source>
        <dbReference type="Pfam" id="PF20416"/>
    </source>
</evidence>
<feature type="domain" description="U3 small nucleolar RNA-associated protein 20 N-terminal" evidence="1">
    <location>
        <begin position="883"/>
        <end position="1504"/>
    </location>
</feature>
<dbReference type="GeneID" id="100825719"/>
<dbReference type="STRING" id="15368.A0A0Q3KBZ6"/>
<dbReference type="EnsemblPlants" id="KQK08465">
    <property type="protein sequence ID" value="KQK08465"/>
    <property type="gene ID" value="BRADI_2g42017v3"/>
</dbReference>
<reference evidence="5" key="3">
    <citation type="submission" date="2018-08" db="UniProtKB">
        <authorList>
            <consortium name="EnsemblPlants"/>
        </authorList>
    </citation>
    <scope>IDENTIFICATION</scope>
    <source>
        <strain evidence="5">cv. Bd21</strain>
    </source>
</reference>
<evidence type="ECO:0000259" key="1">
    <source>
        <dbReference type="Pfam" id="PF07539"/>
    </source>
</evidence>
<sequence length="2685" mass="303285">MATPSYAGVKCLNTSSSSRKRFVFKSFSQRVEEIDIDVYRSLHAVKAEPSSGSSFLLDALVEWRELNTAEDFISLYDEIIPLVQTLPQIVLHCEKIFSGLLQRVNMKARLSLEPILMLIAALSRDILKDFLPFLGRYSSAIVALLSDGGDRDPEILEQVFTSWSCIMMYLQKYLVEDVVQILRITAALRFFPKDYVREFMAESVSFLLRNAPNSQLTQGLRKALLEAAKNPSPIRIDGVTALLWHVMRGTYAKLHSRAGKVMKFLLSKSILTSIDVKFPNGSSTIREVVTGVVDRLSNEVDQKELALIYTCLFEEITNCIKDDCVEHLKYLIDFLTFALQNSKQSDVIDKDNMVKLVKLLVCKYVEPGSSTGEASSGLLGSILDFLICVLDVPVISCNLSIIYAPVFELTNLSVVVFIKKLLEKGPQIIQAFESHILGAMDNFIESSPEDVIFILLNFFKRATDGITHGIDGTHLYGKKKVYKFFESKVFSSIELLDDIVKTGNHSSNQVSEKEAAILWGSIRCYPNMKDVPRDSLSMLSKFICSLDQLLEVEEDSISGLPKNTWRSLLGASLLSYHELLPANVSRNSESGLFLSLAKKHSTCPQVLSAVAEYLDSLHGTTSLGMTEEFDPQNLLNSFSIFGANLSSPNKNIRVLTLRILSYFAKMDKRLASDDERPYKRQRTEDSAEENIDIKYSNVLDTLLAVESTPVSVSTSRKIAIFISRIQMSISSNMVHDDYIPLLLHGIIGILYNRFSDLWPPALDCLSVLVSKHKGLVWSQFIEFISIHQSKGLTLKNQEKLEAAIHPQSIFECFSTYIVTVFEYTPLETIATLLLQSLQKIPDVAESSSRHLVPLFLNFMGYNDSSITSVDSYMSDNCKGKQWKMILKEWLNLLRVMRDARSLSQSKVIQEILTERVLDESDPDIQAKALDCLLNWKDEFLMPYSQNLKNLVELKTLREELTTWAVSHDSLSIQKCHRSRVVPLVIRVLTPKLRKLKLLGSRKHTGVSHRKAILRFLLQFDSNELQLFFSLLLKSLVPGSLQLEMSCRESGNLLGNISDIVGISKEICVENLTWKKANGFLHLVEEIFGTFGMAHISPFLNALLIIVVCLLESCMRNLGNKSDEIHQSNHPDNDCSMNEEADSSINMKTCSEEMAEADDTEASASVKQLKDLRSLCIRIVSLALSQYESHDFGEYFWNTFFASVKPLIDCFKQEASSSQKPGSLFSCFMVMSQSPKLAPLLATNNLVPAIFSILTVKTASESITSHALQFIENLLRLDNDLEQEDDHSVKKILVQHMNVLLHSLHVFVNYRKELHRRSGRWLGKRELRLFKLLLNYITDPSAAEHVVDLVLPFFSKKDLNSDECLEALHVVRGILPNLRVAVCAKIINALNPLLATVGLELRLCICDIYEGLSSHESSVTPLARLLRDLNAVSASELGELDYDTRIKAYDMVQPRLFHGMREEHMGAILSHCVYDMSSEELIFRQSASRALQSFLEFSASIMNNDSECSSETPDIKHGETNSSSTCTKGRIQPILERTYLHNMGLAMCKDISVQKEWIILLREMVYNFNHVPSLNSFRLLCKEDLDDDFFHNIIHLQAGKRSKALSLFRQTIKDTSVSEDVTMKVFVPLFFNMFFDVKAGKGEQVRDVCLDTLSSVAANVQWEHYRTILMRCFRELSLKPDKQKVILRLICAVLDAFHFTKPATNVLSKSDSMNEDSPSLTFSLTTVSSEKQRYLRKVVFPQVQKLLGADPEKVNVSINLVALKILKLLPVDYFESQLSSIIHRICNFLKNRLESVRDEARSALAASLKELGIGYLQFVVKILRAILKRGYELHVLGYTLHYLLSKIITAEMNGSLDYCLQDLLAVVESDILGDIAEQKEVEKIASKMKETKKRMSFETLKLISQSITFRTHSLKLILPISAHLRKHLTPKLRTKLETMLHSIALGIECNPSTETSNLFIFVYGLVEDTITVNESPCRENMDSHCGKEKIHRKNLLGLGESGLQNTYILTRFALSLLRNRLKSIKLHKEDEQLLSMLDPFVNLLGKCLSSKYESVLSVAFRCIAMLVKLPLPSLKDNANPIKNVLMDIAQRTGNSNGHLVTSCLKLLAHLLRGFRISLSDDQLQMVIRFPIFVDLQTNPSPVALSLLKAIVKRKLVSHEIYDIIVRVGELMVTTQTESIRQQCIQILLQFFLNYPLSEKRLQQHIDFFLTNLSYEHPLGREAVLEMLHDILTRFPQRIIDDQGQTFFLHLVVALANEKHQNVSSMILRAIQKMLGRIGDQGKNYIFEYSLSWYTGKKQNLWSASAQVIGLLVGDRSLGIGKYLKSILDVAKQIMESSVAASGGVQLDLTDETALPFWKEAYYSIAMVDRLLLHFPELYFSQNMEDIWMIVCKLLVHPHSKLRNMSSSLVASYFTSVEKRKREKLDATSSFLVQPSRLFLIAASFLKQLRTELSDTTANNLIMQNLAYSICNLHLLVKQIASPHQFWSSLGSSDHGAFLEGFELLGSTKAKNTFLLCTASSACAAGSDVDSSEELMSLLVSSLLKRMGKIAMQMEDTHMKIIFSCFSMISSALGAEVSVTYSVHFLAPLYKVAEGFAGKVISDEVKQSAEVARDKLRNLIGVEKFVEVYNSVRKDLKAKRESRKQAEKLVAAVDPARHAKRKLRIAAKHRDHKKRKVMAMKMGRWLR</sequence>
<evidence type="ECO:0000313" key="4">
    <source>
        <dbReference type="EMBL" id="KQK08465.1"/>
    </source>
</evidence>
<dbReference type="RefSeq" id="XP_003569270.2">
    <property type="nucleotide sequence ID" value="XM_003569222.3"/>
</dbReference>
<dbReference type="InterPro" id="IPR011430">
    <property type="entry name" value="UTP20_N"/>
</dbReference>
<proteinExistence type="predicted"/>
<dbReference type="InterPro" id="IPR057525">
    <property type="entry name" value="UTP20_C"/>
</dbReference>
<gene>
    <name evidence="5" type="primary">LOC100825719</name>
    <name evidence="4" type="ORF">BRADI_2g42017v3</name>
</gene>
<dbReference type="Pfam" id="PF07539">
    <property type="entry name" value="UTP20_N"/>
    <property type="match status" value="1"/>
</dbReference>
<accession>A0A0Q3KBZ6</accession>
<dbReference type="OrthoDB" id="360653at2759"/>
<feature type="domain" description="U3 small nucleolar RNA-associated protein 20 C-terminal" evidence="3">
    <location>
        <begin position="2600"/>
        <end position="2675"/>
    </location>
</feature>
<dbReference type="Proteomes" id="UP000008810">
    <property type="component" value="Chromosome 2"/>
</dbReference>
<dbReference type="PANTHER" id="PTHR17695">
    <property type="entry name" value="SMALL SUBUNIT PROCESSOME COMPONENT 20 HOMOLOG"/>
    <property type="match status" value="1"/>
</dbReference>
<dbReference type="KEGG" id="bdi:100825719"/>
<dbReference type="PANTHER" id="PTHR17695:SF11">
    <property type="entry name" value="SMALL SUBUNIT PROCESSOME COMPONENT 20 HOMOLOG"/>
    <property type="match status" value="1"/>
</dbReference>
<dbReference type="ExpressionAtlas" id="A0A0Q3KBZ6">
    <property type="expression patterns" value="baseline"/>
</dbReference>
<evidence type="ECO:0000313" key="5">
    <source>
        <dbReference type="EnsemblPlants" id="KQK08465"/>
    </source>
</evidence>
<keyword evidence="6" id="KW-1185">Reference proteome</keyword>
<dbReference type="InterPro" id="IPR052575">
    <property type="entry name" value="SSU_processome_comp_20"/>
</dbReference>
<feature type="domain" description="U3 small nucleolar RNA-associated protein 20" evidence="2">
    <location>
        <begin position="1751"/>
        <end position="1965"/>
    </location>
</feature>
<reference evidence="4" key="2">
    <citation type="submission" date="2017-06" db="EMBL/GenBank/DDBJ databases">
        <title>WGS assembly of Brachypodium distachyon.</title>
        <authorList>
            <consortium name="The International Brachypodium Initiative"/>
            <person name="Lucas S."/>
            <person name="Harmon-Smith M."/>
            <person name="Lail K."/>
            <person name="Tice H."/>
            <person name="Grimwood J."/>
            <person name="Bruce D."/>
            <person name="Barry K."/>
            <person name="Shu S."/>
            <person name="Lindquist E."/>
            <person name="Wang M."/>
            <person name="Pitluck S."/>
            <person name="Vogel J.P."/>
            <person name="Garvin D.F."/>
            <person name="Mockler T.C."/>
            <person name="Schmutz J."/>
            <person name="Rokhsar D."/>
            <person name="Bevan M.W."/>
        </authorList>
    </citation>
    <scope>NUCLEOTIDE SEQUENCE</scope>
    <source>
        <strain evidence="4">Bd21</strain>
    </source>
</reference>
<dbReference type="Gramene" id="KQK08465">
    <property type="protein sequence ID" value="KQK08465"/>
    <property type="gene ID" value="BRADI_2g42017v3"/>
</dbReference>
<dbReference type="Gene3D" id="1.25.10.10">
    <property type="entry name" value="Leucine-rich Repeat Variant"/>
    <property type="match status" value="1"/>
</dbReference>
<dbReference type="SUPFAM" id="SSF48371">
    <property type="entry name" value="ARM repeat"/>
    <property type="match status" value="3"/>
</dbReference>
<dbReference type="EMBL" id="CM000881">
    <property type="protein sequence ID" value="KQK08465.1"/>
    <property type="molecule type" value="Genomic_DNA"/>
</dbReference>
<dbReference type="InterPro" id="IPR011989">
    <property type="entry name" value="ARM-like"/>
</dbReference>
<dbReference type="InterPro" id="IPR046523">
    <property type="entry name" value="UTP20_dom"/>
</dbReference>
<evidence type="ECO:0000259" key="3">
    <source>
        <dbReference type="Pfam" id="PF23099"/>
    </source>
</evidence>
<name>A0A0Q3KBZ6_BRADI</name>